<evidence type="ECO:0000256" key="5">
    <source>
        <dbReference type="ARBA" id="ARBA00022679"/>
    </source>
</evidence>
<evidence type="ECO:0000256" key="1">
    <source>
        <dbReference type="ARBA" id="ARBA00001936"/>
    </source>
</evidence>
<dbReference type="Gene3D" id="3.90.550.10">
    <property type="entry name" value="Spore Coat Polysaccharide Biosynthesis Protein SpsA, Chain A"/>
    <property type="match status" value="1"/>
</dbReference>
<evidence type="ECO:0000256" key="2">
    <source>
        <dbReference type="ARBA" id="ARBA00001946"/>
    </source>
</evidence>
<keyword evidence="5 12" id="KW-0808">Transferase</keyword>
<comment type="catalytic activity">
    <reaction evidence="9">
        <text>(2R)-3-phosphoglycerate + UDP-alpha-D-glucose = (2R)-2-O-(alpha-D-glucopyranosyl)-3-phospho-glycerate + UDP + H(+)</text>
        <dbReference type="Rhea" id="RHEA:31319"/>
        <dbReference type="ChEBI" id="CHEBI:15378"/>
        <dbReference type="ChEBI" id="CHEBI:58223"/>
        <dbReference type="ChEBI" id="CHEBI:58272"/>
        <dbReference type="ChEBI" id="CHEBI:58885"/>
        <dbReference type="ChEBI" id="CHEBI:62600"/>
        <dbReference type="EC" id="2.4.1.266"/>
    </reaction>
    <physiologicalReaction direction="left-to-right" evidence="9">
        <dbReference type="Rhea" id="RHEA:31320"/>
    </physiologicalReaction>
</comment>
<evidence type="ECO:0000256" key="10">
    <source>
        <dbReference type="ARBA" id="ARBA00048997"/>
    </source>
</evidence>
<dbReference type="EC" id="2.4.1.266" evidence="7"/>
<feature type="domain" description="Glycosyltransferase 2-like" evidence="11">
    <location>
        <begin position="15"/>
        <end position="134"/>
    </location>
</feature>
<protein>
    <recommendedName>
        <fullName evidence="8">Glucosyl-3-phosphoglycerate synthase</fullName>
        <ecNumber evidence="7">2.4.1.266</ecNumber>
    </recommendedName>
</protein>
<evidence type="ECO:0000256" key="3">
    <source>
        <dbReference type="ARBA" id="ARBA00006739"/>
    </source>
</evidence>
<evidence type="ECO:0000313" key="12">
    <source>
        <dbReference type="EMBL" id="MCX7468697.1"/>
    </source>
</evidence>
<reference evidence="12" key="1">
    <citation type="submission" date="2022-11" db="EMBL/GenBank/DDBJ databases">
        <title>Corynebacterium sp. isolated from Penguins.</title>
        <authorList>
            <person name="Sedlar K."/>
            <person name="Svec P."/>
        </authorList>
    </citation>
    <scope>NUCLEOTIDE SEQUENCE</scope>
    <source>
        <strain evidence="12">P7374</strain>
    </source>
</reference>
<comment type="cofactor">
    <cofactor evidence="2">
        <name>Mg(2+)</name>
        <dbReference type="ChEBI" id="CHEBI:18420"/>
    </cofactor>
</comment>
<sequence length="265" mass="27358">MNRGRGERGAGGDVSVVIPALNEEDTVAGVVGAVLADSPSEVLVIDSGSGDATAERARAAGARVLSREEALPGVPVQPGKGEVLWRGVAAARGALVVFIDADLTDPAPGMVRALTAPFTDPMIQLVKGDHRRPLGDDVDGGGRVTRLTALPLLRVLNPELTHIRQPLTGEYAIRRGTALGLPFVTGWGVESALLLDVVSRFGPDAVTSVDLGVRRHRNKPTGDLEPVADAVAAAILSRHGVGGAAGDSVPERPPLSVLYPALLEG</sequence>
<comment type="cofactor">
    <cofactor evidence="1">
        <name>Mn(2+)</name>
        <dbReference type="ChEBI" id="CHEBI:29035"/>
    </cofactor>
</comment>
<comment type="catalytic activity">
    <reaction evidence="10">
        <text>an NDP-alpha-D-glucose + (2R)-3-phosphoglycerate = (2R)-2-O-(alpha-D-glucopyranosyl)-3-phospho-glycerate + a ribonucleoside 5'-diphosphate + H(+)</text>
        <dbReference type="Rhea" id="RHEA:47244"/>
        <dbReference type="ChEBI" id="CHEBI:15378"/>
        <dbReference type="ChEBI" id="CHEBI:57930"/>
        <dbReference type="ChEBI" id="CHEBI:58272"/>
        <dbReference type="ChEBI" id="CHEBI:62600"/>
        <dbReference type="ChEBI" id="CHEBI:76533"/>
        <dbReference type="EC" id="2.4.1.266"/>
    </reaction>
    <physiologicalReaction direction="left-to-right" evidence="10">
        <dbReference type="Rhea" id="RHEA:47245"/>
    </physiologicalReaction>
</comment>
<organism evidence="12 13">
    <name type="scientific">Corynebacterium pygosceleis</name>
    <dbReference type="NCBI Taxonomy" id="2800406"/>
    <lineage>
        <taxon>Bacteria</taxon>
        <taxon>Bacillati</taxon>
        <taxon>Actinomycetota</taxon>
        <taxon>Actinomycetes</taxon>
        <taxon>Mycobacteriales</taxon>
        <taxon>Corynebacteriaceae</taxon>
        <taxon>Corynebacterium</taxon>
    </lineage>
</organism>
<keyword evidence="4 12" id="KW-0328">Glycosyltransferase</keyword>
<dbReference type="InterPro" id="IPR029044">
    <property type="entry name" value="Nucleotide-diphossugar_trans"/>
</dbReference>
<dbReference type="PANTHER" id="PTHR48090:SF10">
    <property type="entry name" value="GLUCOSYL-3-PHOSPHOGLYCERATE SYNTHASE"/>
    <property type="match status" value="1"/>
</dbReference>
<comment type="similarity">
    <text evidence="3">Belongs to the glycosyltransferase 2 family.</text>
</comment>
<comment type="caution">
    <text evidence="12">The sequence shown here is derived from an EMBL/GenBank/DDBJ whole genome shotgun (WGS) entry which is preliminary data.</text>
</comment>
<evidence type="ECO:0000259" key="11">
    <source>
        <dbReference type="Pfam" id="PF00535"/>
    </source>
</evidence>
<accession>A0A9Q4GKZ1</accession>
<dbReference type="Pfam" id="PF00535">
    <property type="entry name" value="Glycos_transf_2"/>
    <property type="match status" value="1"/>
</dbReference>
<evidence type="ECO:0000256" key="7">
    <source>
        <dbReference type="ARBA" id="ARBA00039022"/>
    </source>
</evidence>
<gene>
    <name evidence="12" type="ORF">OS129_07395</name>
</gene>
<evidence type="ECO:0000256" key="8">
    <source>
        <dbReference type="ARBA" id="ARBA00040894"/>
    </source>
</evidence>
<dbReference type="PANTHER" id="PTHR48090">
    <property type="entry name" value="UNDECAPRENYL-PHOSPHATE 4-DEOXY-4-FORMAMIDO-L-ARABINOSE TRANSFERASE-RELATED"/>
    <property type="match status" value="1"/>
</dbReference>
<evidence type="ECO:0000256" key="6">
    <source>
        <dbReference type="ARBA" id="ARBA00022842"/>
    </source>
</evidence>
<dbReference type="AlphaFoldDB" id="A0A9Q4GKZ1"/>
<evidence type="ECO:0000256" key="4">
    <source>
        <dbReference type="ARBA" id="ARBA00022676"/>
    </source>
</evidence>
<dbReference type="GO" id="GO:0016757">
    <property type="term" value="F:glycosyltransferase activity"/>
    <property type="evidence" value="ECO:0007669"/>
    <property type="project" value="UniProtKB-KW"/>
</dbReference>
<evidence type="ECO:0000256" key="9">
    <source>
        <dbReference type="ARBA" id="ARBA00048689"/>
    </source>
</evidence>
<dbReference type="SUPFAM" id="SSF53448">
    <property type="entry name" value="Nucleotide-diphospho-sugar transferases"/>
    <property type="match status" value="1"/>
</dbReference>
<dbReference type="InterPro" id="IPR001173">
    <property type="entry name" value="Glyco_trans_2-like"/>
</dbReference>
<proteinExistence type="inferred from homology"/>
<dbReference type="InterPro" id="IPR050256">
    <property type="entry name" value="Glycosyltransferase_2"/>
</dbReference>
<dbReference type="RefSeq" id="WP_267173049.1">
    <property type="nucleotide sequence ID" value="NZ_JALNJA010000003.1"/>
</dbReference>
<name>A0A9Q4GKZ1_9CORY</name>
<dbReference type="EMBL" id="JAPMKU010000003">
    <property type="protein sequence ID" value="MCX7468697.1"/>
    <property type="molecule type" value="Genomic_DNA"/>
</dbReference>
<dbReference type="NCBIfam" id="NF010496">
    <property type="entry name" value="PRK13915.1"/>
    <property type="match status" value="1"/>
</dbReference>
<dbReference type="Proteomes" id="UP001071478">
    <property type="component" value="Unassembled WGS sequence"/>
</dbReference>
<keyword evidence="6" id="KW-0460">Magnesium</keyword>
<evidence type="ECO:0000313" key="13">
    <source>
        <dbReference type="Proteomes" id="UP001071478"/>
    </source>
</evidence>